<name>A0AAI9XBW7_PENTH</name>
<evidence type="ECO:0000313" key="1">
    <source>
        <dbReference type="EMBL" id="KAJ9490453.1"/>
    </source>
</evidence>
<reference evidence="1" key="2">
    <citation type="journal article" date="2016" name="Fungal Biol.">
        <title>Ochratoxin A production by Penicillium thymicola.</title>
        <authorList>
            <person name="Nguyen H.D.T."/>
            <person name="McMullin D.R."/>
            <person name="Ponomareva E."/>
            <person name="Riley R."/>
            <person name="Pomraning K.R."/>
            <person name="Baker S.E."/>
            <person name="Seifert K.A."/>
        </authorList>
    </citation>
    <scope>NUCLEOTIDE SEQUENCE</scope>
    <source>
        <strain evidence="1">DAOM 180753</strain>
    </source>
</reference>
<gene>
    <name evidence="1" type="ORF">VN97_g2804</name>
</gene>
<dbReference type="EMBL" id="LACB01000056">
    <property type="protein sequence ID" value="KAJ9490453.1"/>
    <property type="molecule type" value="Genomic_DNA"/>
</dbReference>
<accession>A0AAI9XBW7</accession>
<keyword evidence="2" id="KW-1185">Reference proteome</keyword>
<proteinExistence type="predicted"/>
<dbReference type="Proteomes" id="UP001227192">
    <property type="component" value="Unassembled WGS sequence"/>
</dbReference>
<sequence>MARCLRRTERKKDIFIKAAADQIGKLHTPGNIRLECNLGAFQMGQTGQTGQILNIMSIHINPLSICPYVVYTVEQSPMYACMFATD</sequence>
<protein>
    <submittedName>
        <fullName evidence="1">Uncharacterized protein</fullName>
    </submittedName>
</protein>
<organism evidence="1 2">
    <name type="scientific">Penicillium thymicola</name>
    <dbReference type="NCBI Taxonomy" id="293382"/>
    <lineage>
        <taxon>Eukaryota</taxon>
        <taxon>Fungi</taxon>
        <taxon>Dikarya</taxon>
        <taxon>Ascomycota</taxon>
        <taxon>Pezizomycotina</taxon>
        <taxon>Eurotiomycetes</taxon>
        <taxon>Eurotiomycetidae</taxon>
        <taxon>Eurotiales</taxon>
        <taxon>Aspergillaceae</taxon>
        <taxon>Penicillium</taxon>
    </lineage>
</organism>
<dbReference type="AlphaFoldDB" id="A0AAI9XBW7"/>
<evidence type="ECO:0000313" key="2">
    <source>
        <dbReference type="Proteomes" id="UP001227192"/>
    </source>
</evidence>
<comment type="caution">
    <text evidence="1">The sequence shown here is derived from an EMBL/GenBank/DDBJ whole genome shotgun (WGS) entry which is preliminary data.</text>
</comment>
<reference evidence="1" key="1">
    <citation type="submission" date="2015-06" db="EMBL/GenBank/DDBJ databases">
        <authorList>
            <person name="Nguyen H."/>
        </authorList>
    </citation>
    <scope>NUCLEOTIDE SEQUENCE</scope>
    <source>
        <strain evidence="1">DAOM 180753</strain>
    </source>
</reference>